<evidence type="ECO:0000313" key="1">
    <source>
        <dbReference type="EMBL" id="KAK7257956.1"/>
    </source>
</evidence>
<evidence type="ECO:0000313" key="2">
    <source>
        <dbReference type="Proteomes" id="UP001372338"/>
    </source>
</evidence>
<dbReference type="AlphaFoldDB" id="A0AAN9EKH0"/>
<accession>A0AAN9EKH0</accession>
<dbReference type="EMBL" id="JAYWIO010000006">
    <property type="protein sequence ID" value="KAK7257956.1"/>
    <property type="molecule type" value="Genomic_DNA"/>
</dbReference>
<dbReference type="GO" id="GO:0048364">
    <property type="term" value="P:root development"/>
    <property type="evidence" value="ECO:0007669"/>
    <property type="project" value="InterPro"/>
</dbReference>
<dbReference type="Proteomes" id="UP001372338">
    <property type="component" value="Unassembled WGS sequence"/>
</dbReference>
<dbReference type="PANTHER" id="PTHR33070">
    <property type="entry name" value="OS06G0725500 PROTEIN"/>
    <property type="match status" value="1"/>
</dbReference>
<reference evidence="1 2" key="1">
    <citation type="submission" date="2024-01" db="EMBL/GenBank/DDBJ databases">
        <title>The genomes of 5 underutilized Papilionoideae crops provide insights into root nodulation and disease resistanc.</title>
        <authorList>
            <person name="Yuan L."/>
        </authorList>
    </citation>
    <scope>NUCLEOTIDE SEQUENCE [LARGE SCALE GENOMIC DNA]</scope>
    <source>
        <strain evidence="1">ZHUSHIDOU_FW_LH</strain>
        <tissue evidence="1">Leaf</tissue>
    </source>
</reference>
<dbReference type="PANTHER" id="PTHR33070:SF129">
    <property type="entry name" value="DUF241 DOMAIN PROTEIN"/>
    <property type="match status" value="1"/>
</dbReference>
<dbReference type="InterPro" id="IPR004320">
    <property type="entry name" value="BPS1_pln"/>
</dbReference>
<gene>
    <name evidence="1" type="ORF">RIF29_32307</name>
</gene>
<dbReference type="GO" id="GO:0048367">
    <property type="term" value="P:shoot system development"/>
    <property type="evidence" value="ECO:0007669"/>
    <property type="project" value="InterPro"/>
</dbReference>
<protein>
    <submittedName>
        <fullName evidence="1">Uncharacterized protein</fullName>
    </submittedName>
</protein>
<sequence length="298" mass="33382">MAASPLNTKSNFHARSNSLPSRPHPLILQCNEHLEWLKASHETSSSSSLLSHKLGGLQELHECVEKLVQLPFTQEALLHEPQKNCMDELLEGSLRLIDVCTSAKDSLLHTKECMRELQSIMRRRKGGDDGIIVEAKKFLTSRKVVKKAISKALGNLKAIAKTANFTSNIRDQQTMALVSLLKDVEVVTLSIFESLLHFICGSTQAKSGNWSLVSKLIHTKRIGCSSQAQDESEFSQVDAALNFFVLHVTSKSSSDNISNLPNHLMKLESRIQDFEEGLEFLFRRMIKIRVALLNILNH</sequence>
<name>A0AAN9EKH0_CROPI</name>
<comment type="caution">
    <text evidence="1">The sequence shown here is derived from an EMBL/GenBank/DDBJ whole genome shotgun (WGS) entry which is preliminary data.</text>
</comment>
<proteinExistence type="predicted"/>
<keyword evidence="2" id="KW-1185">Reference proteome</keyword>
<organism evidence="1 2">
    <name type="scientific">Crotalaria pallida</name>
    <name type="common">Smooth rattlebox</name>
    <name type="synonym">Crotalaria striata</name>
    <dbReference type="NCBI Taxonomy" id="3830"/>
    <lineage>
        <taxon>Eukaryota</taxon>
        <taxon>Viridiplantae</taxon>
        <taxon>Streptophyta</taxon>
        <taxon>Embryophyta</taxon>
        <taxon>Tracheophyta</taxon>
        <taxon>Spermatophyta</taxon>
        <taxon>Magnoliopsida</taxon>
        <taxon>eudicotyledons</taxon>
        <taxon>Gunneridae</taxon>
        <taxon>Pentapetalae</taxon>
        <taxon>rosids</taxon>
        <taxon>fabids</taxon>
        <taxon>Fabales</taxon>
        <taxon>Fabaceae</taxon>
        <taxon>Papilionoideae</taxon>
        <taxon>50 kb inversion clade</taxon>
        <taxon>genistoids sensu lato</taxon>
        <taxon>core genistoids</taxon>
        <taxon>Crotalarieae</taxon>
        <taxon>Crotalaria</taxon>
    </lineage>
</organism>
<dbReference type="Pfam" id="PF03087">
    <property type="entry name" value="BPS1"/>
    <property type="match status" value="1"/>
</dbReference>